<dbReference type="EMBL" id="WTYE01000001">
    <property type="protein sequence ID" value="MXP31918.1"/>
    <property type="molecule type" value="Genomic_DNA"/>
</dbReference>
<protein>
    <submittedName>
        <fullName evidence="8">Type VI secretion protein</fullName>
    </submittedName>
</protein>
<dbReference type="GO" id="GO:0016020">
    <property type="term" value="C:membrane"/>
    <property type="evidence" value="ECO:0007669"/>
    <property type="project" value="UniProtKB-SubCell"/>
</dbReference>
<feature type="transmembrane region" description="Helical" evidence="7">
    <location>
        <begin position="248"/>
        <end position="269"/>
    </location>
</feature>
<feature type="compositionally biased region" description="Polar residues" evidence="6">
    <location>
        <begin position="354"/>
        <end position="370"/>
    </location>
</feature>
<dbReference type="RefSeq" id="WP_160779311.1">
    <property type="nucleotide sequence ID" value="NZ_BAAAZF010000001.1"/>
</dbReference>
<feature type="transmembrane region" description="Helical" evidence="7">
    <location>
        <begin position="45"/>
        <end position="65"/>
    </location>
</feature>
<evidence type="ECO:0000313" key="8">
    <source>
        <dbReference type="EMBL" id="MXP31918.1"/>
    </source>
</evidence>
<comment type="similarity">
    <text evidence="2">Belongs to the TrbL/VirB6 family.</text>
</comment>
<keyword evidence="4 7" id="KW-1133">Transmembrane helix</keyword>
<accession>A0A845AYT0</accession>
<evidence type="ECO:0000256" key="6">
    <source>
        <dbReference type="SAM" id="MobiDB-lite"/>
    </source>
</evidence>
<keyword evidence="5 7" id="KW-0472">Membrane</keyword>
<evidence type="ECO:0000256" key="3">
    <source>
        <dbReference type="ARBA" id="ARBA00022692"/>
    </source>
</evidence>
<gene>
    <name evidence="8" type="ORF">GRI94_08790</name>
</gene>
<keyword evidence="9" id="KW-1185">Reference proteome</keyword>
<proteinExistence type="inferred from homology"/>
<comment type="caution">
    <text evidence="8">The sequence shown here is derived from an EMBL/GenBank/DDBJ whole genome shotgun (WGS) entry which is preliminary data.</text>
</comment>
<dbReference type="Proteomes" id="UP000446786">
    <property type="component" value="Unassembled WGS sequence"/>
</dbReference>
<evidence type="ECO:0000256" key="1">
    <source>
        <dbReference type="ARBA" id="ARBA00004141"/>
    </source>
</evidence>
<evidence type="ECO:0000256" key="4">
    <source>
        <dbReference type="ARBA" id="ARBA00022989"/>
    </source>
</evidence>
<feature type="transmembrane region" description="Helical" evidence="7">
    <location>
        <begin position="154"/>
        <end position="172"/>
    </location>
</feature>
<organism evidence="8 9">
    <name type="scientific">Parerythrobacter jejuensis</name>
    <dbReference type="NCBI Taxonomy" id="795812"/>
    <lineage>
        <taxon>Bacteria</taxon>
        <taxon>Pseudomonadati</taxon>
        <taxon>Pseudomonadota</taxon>
        <taxon>Alphaproteobacteria</taxon>
        <taxon>Sphingomonadales</taxon>
        <taxon>Erythrobacteraceae</taxon>
        <taxon>Parerythrobacter</taxon>
    </lineage>
</organism>
<dbReference type="GO" id="GO:0030255">
    <property type="term" value="P:protein secretion by the type IV secretion system"/>
    <property type="evidence" value="ECO:0007669"/>
    <property type="project" value="InterPro"/>
</dbReference>
<name>A0A845AYT0_9SPHN</name>
<dbReference type="OrthoDB" id="7400974at2"/>
<evidence type="ECO:0000256" key="2">
    <source>
        <dbReference type="ARBA" id="ARBA00007802"/>
    </source>
</evidence>
<dbReference type="Pfam" id="PF04610">
    <property type="entry name" value="TrbL"/>
    <property type="match status" value="1"/>
</dbReference>
<dbReference type="AlphaFoldDB" id="A0A845AYT0"/>
<dbReference type="InterPro" id="IPR007688">
    <property type="entry name" value="Conjugal_tfr_TrbL/VirB6"/>
</dbReference>
<feature type="region of interest" description="Disordered" evidence="6">
    <location>
        <begin position="354"/>
        <end position="390"/>
    </location>
</feature>
<evidence type="ECO:0000256" key="5">
    <source>
        <dbReference type="ARBA" id="ARBA00023136"/>
    </source>
</evidence>
<sequence>MSRTCDLAMSEAAGGIASALQAVDCVASEVTGAAFGRLFAPGGDMATVLTILLTLYIAFFAFMLITGRSSLGVRSLVPRMITLGLVLTFATSWVAYQSVVWNLALGAPDWLAGVLTGDNGSATMTFASKVDVVFLAVEEASNGQTDVETFSPAGMLWIGALLFMLGTVGVLVTARIALALLVALGPVFVVMALFNGTRGLFVGWLKGVVLLALAPLLAVLGGSVMLELSVPILSALTQTAGEIPARPAMAFLMVGAVHVALMVMVFKVAGTMVAGWRVFGLAADKGERGDDVTPAQAPAAIASAPAQPAATPQAIGASNAQRTAVAAAVPMVAANDAGGVVAGTAIRETRIFASSSGGAQVAPLSNSGSRTRGLGSRFKPAPARPTEKVK</sequence>
<evidence type="ECO:0000256" key="7">
    <source>
        <dbReference type="SAM" id="Phobius"/>
    </source>
</evidence>
<feature type="transmembrane region" description="Helical" evidence="7">
    <location>
        <begin position="177"/>
        <end position="196"/>
    </location>
</feature>
<evidence type="ECO:0000313" key="9">
    <source>
        <dbReference type="Proteomes" id="UP000446786"/>
    </source>
</evidence>
<keyword evidence="3 7" id="KW-0812">Transmembrane</keyword>
<feature type="transmembrane region" description="Helical" evidence="7">
    <location>
        <begin position="77"/>
        <end position="96"/>
    </location>
</feature>
<feature type="transmembrane region" description="Helical" evidence="7">
    <location>
        <begin position="208"/>
        <end position="236"/>
    </location>
</feature>
<reference evidence="8 9" key="1">
    <citation type="submission" date="2019-12" db="EMBL/GenBank/DDBJ databases">
        <title>Genomic-based taxomic classification of the family Erythrobacteraceae.</title>
        <authorList>
            <person name="Xu L."/>
        </authorList>
    </citation>
    <scope>NUCLEOTIDE SEQUENCE [LARGE SCALE GENOMIC DNA]</scope>
    <source>
        <strain evidence="8 9">JCM 16677</strain>
    </source>
</reference>
<comment type="subcellular location">
    <subcellularLocation>
        <location evidence="1">Membrane</location>
        <topology evidence="1">Multi-pass membrane protein</topology>
    </subcellularLocation>
</comment>